<protein>
    <submittedName>
        <fullName evidence="2">Monovalent cation/proton antiporter, MnhG/PhaG subunit</fullName>
    </submittedName>
</protein>
<dbReference type="STRING" id="429728.SAMN05216456_2855"/>
<evidence type="ECO:0000313" key="2">
    <source>
        <dbReference type="EMBL" id="SFV37308.1"/>
    </source>
</evidence>
<dbReference type="EMBL" id="FPCK01000003">
    <property type="protein sequence ID" value="SFV37308.1"/>
    <property type="molecule type" value="Genomic_DNA"/>
</dbReference>
<accession>A0A1I7NRT5</accession>
<gene>
    <name evidence="2" type="ORF">SAMN05216456_2855</name>
</gene>
<keyword evidence="1" id="KW-1133">Transmembrane helix</keyword>
<dbReference type="GO" id="GO:0015385">
    <property type="term" value="F:sodium:proton antiporter activity"/>
    <property type="evidence" value="ECO:0007669"/>
    <property type="project" value="TreeGrafter"/>
</dbReference>
<dbReference type="RefSeq" id="WP_210186444.1">
    <property type="nucleotide sequence ID" value="NZ_FPCK01000003.1"/>
</dbReference>
<dbReference type="Proteomes" id="UP000199074">
    <property type="component" value="Unassembled WGS sequence"/>
</dbReference>
<dbReference type="AlphaFoldDB" id="A0A1I7NRT5"/>
<name>A0A1I7NRT5_9HYPH</name>
<evidence type="ECO:0000256" key="1">
    <source>
        <dbReference type="SAM" id="Phobius"/>
    </source>
</evidence>
<keyword evidence="1" id="KW-0812">Transmembrane</keyword>
<proteinExistence type="predicted"/>
<sequence>MTLVFHILALVLVVLGVVFIFAAAVGVSRFPDALQRMHASTKAGTLGAILILGGAMAALGSEAAAVGTMAMLFMLLTVPVAAHLLGRAAYVSGAPLRLVVGTNALLGVLQRQDVPLEERTEFVAYAPGPAPVVVPEPADESLPPLSDVRLALIAPDIAPVLSRALAIRNANKVPLKAIAVVDDAFLQATGDPQGARLKVRENVAKAIEEMETLLPKKRSFFTLSYEEGDPMRLIPAREDLGSLLVLPWQGWCHHGVELATPMATGRPEGLLRLADHHAGGTLYLGRKDKATDPVVAVADDGGDAILAGTEWALRAGLWSSPQLLLVGVGTTARRELFAALVAEHDARLVDKYCQMAAGAKLPPEAAGADALITATLPRPKRADWYGMHWHQSIAPNWAGEVLVVPSGAERR</sequence>
<organism evidence="2 3">
    <name type="scientific">Devosia crocina</name>
    <dbReference type="NCBI Taxonomy" id="429728"/>
    <lineage>
        <taxon>Bacteria</taxon>
        <taxon>Pseudomonadati</taxon>
        <taxon>Pseudomonadota</taxon>
        <taxon>Alphaproteobacteria</taxon>
        <taxon>Hyphomicrobiales</taxon>
        <taxon>Devosiaceae</taxon>
        <taxon>Devosia</taxon>
    </lineage>
</organism>
<keyword evidence="1" id="KW-0472">Membrane</keyword>
<dbReference type="Pfam" id="PF03334">
    <property type="entry name" value="PhaG_MnhG_YufB"/>
    <property type="match status" value="1"/>
</dbReference>
<feature type="transmembrane region" description="Helical" evidence="1">
    <location>
        <begin position="6"/>
        <end position="27"/>
    </location>
</feature>
<feature type="transmembrane region" description="Helical" evidence="1">
    <location>
        <begin position="39"/>
        <end position="59"/>
    </location>
</feature>
<dbReference type="PANTHER" id="PTHR34703">
    <property type="entry name" value="ANTIPORTER SUBUNIT MNHG2-RELATED"/>
    <property type="match status" value="1"/>
</dbReference>
<keyword evidence="3" id="KW-1185">Reference proteome</keyword>
<reference evidence="2 3" key="1">
    <citation type="submission" date="2016-10" db="EMBL/GenBank/DDBJ databases">
        <authorList>
            <person name="de Groot N.N."/>
        </authorList>
    </citation>
    <scope>NUCLEOTIDE SEQUENCE [LARGE SCALE GENOMIC DNA]</scope>
    <source>
        <strain evidence="2 3">IPL20</strain>
    </source>
</reference>
<evidence type="ECO:0000313" key="3">
    <source>
        <dbReference type="Proteomes" id="UP000199074"/>
    </source>
</evidence>
<dbReference type="NCBIfam" id="TIGR01300">
    <property type="entry name" value="CPA3_mnhG_phaG"/>
    <property type="match status" value="1"/>
</dbReference>
<dbReference type="PANTHER" id="PTHR34703:SF1">
    <property type="entry name" value="ANTIPORTER SUBUNIT MNHG2-RELATED"/>
    <property type="match status" value="1"/>
</dbReference>
<dbReference type="InterPro" id="IPR005133">
    <property type="entry name" value="PhaG_MnhG_YufB"/>
</dbReference>